<feature type="region of interest" description="Disordered" evidence="1">
    <location>
        <begin position="106"/>
        <end position="143"/>
    </location>
</feature>
<dbReference type="CDD" id="cd00254">
    <property type="entry name" value="LT-like"/>
    <property type="match status" value="1"/>
</dbReference>
<reference evidence="3 4" key="1">
    <citation type="submission" date="2020-07" db="EMBL/GenBank/DDBJ databases">
        <title>Sequencing the genomes of 1000 actinobacteria strains.</title>
        <authorList>
            <person name="Klenk H.-P."/>
        </authorList>
    </citation>
    <scope>NUCLEOTIDE SEQUENCE [LARGE SCALE GENOMIC DNA]</scope>
    <source>
        <strain evidence="3 4">DSM 23819</strain>
    </source>
</reference>
<dbReference type="InterPro" id="IPR008258">
    <property type="entry name" value="Transglycosylase_SLT_dom_1"/>
</dbReference>
<dbReference type="CDD" id="cd00118">
    <property type="entry name" value="LysM"/>
    <property type="match status" value="1"/>
</dbReference>
<dbReference type="AlphaFoldDB" id="A0A7Y9UPX7"/>
<gene>
    <name evidence="3" type="ORF">BJ980_000924</name>
</gene>
<dbReference type="InterPro" id="IPR018392">
    <property type="entry name" value="LysM"/>
</dbReference>
<dbReference type="SUPFAM" id="SSF53955">
    <property type="entry name" value="Lysozyme-like"/>
    <property type="match status" value="1"/>
</dbReference>
<protein>
    <recommendedName>
        <fullName evidence="2">LysM domain-containing protein</fullName>
    </recommendedName>
</protein>
<dbReference type="Gene3D" id="3.10.350.10">
    <property type="entry name" value="LysM domain"/>
    <property type="match status" value="1"/>
</dbReference>
<dbReference type="PANTHER" id="PTHR37423">
    <property type="entry name" value="SOLUBLE LYTIC MUREIN TRANSGLYCOSYLASE-RELATED"/>
    <property type="match status" value="1"/>
</dbReference>
<dbReference type="SUPFAM" id="SSF54106">
    <property type="entry name" value="LysM domain"/>
    <property type="match status" value="1"/>
</dbReference>
<name>A0A7Y9UPX7_9ACTN</name>
<dbReference type="PROSITE" id="PS51782">
    <property type="entry name" value="LYSM"/>
    <property type="match status" value="1"/>
</dbReference>
<feature type="domain" description="LysM" evidence="2">
    <location>
        <begin position="57"/>
        <end position="101"/>
    </location>
</feature>
<dbReference type="Proteomes" id="UP000540656">
    <property type="component" value="Unassembled WGS sequence"/>
</dbReference>
<dbReference type="PANTHER" id="PTHR37423:SF2">
    <property type="entry name" value="MEMBRANE-BOUND LYTIC MUREIN TRANSGLYCOSYLASE C"/>
    <property type="match status" value="1"/>
</dbReference>
<dbReference type="Gene3D" id="1.10.530.10">
    <property type="match status" value="1"/>
</dbReference>
<proteinExistence type="predicted"/>
<dbReference type="Pfam" id="PF01464">
    <property type="entry name" value="SLT"/>
    <property type="match status" value="1"/>
</dbReference>
<sequence length="278" mass="30063">MSSPIHRPARHARPPLLGRLARLVAATSAGALMFTLSPTLTSQASAEEKLPPGRDLVPYTVKAGDTATGLAVRYHAWTRELISYNDLDGNGRLRVGQRIQIPVVTAAARKSRTSGSSATSNTRQAKPAAPRTRSTSTAWQTRPSKAAVRNVIIRTARGHGVDPQLALAVSWQEAGWQMHHVSSANAIGAMQVLPGTGDWMEGYAGRTLDLRNVYDNVAAGVLLLKVLGQQTSSTTHQVAAYYQGLGAVRRHGIYRDSVRYVRNVKALQDRLESGWDPS</sequence>
<dbReference type="RefSeq" id="WP_179501209.1">
    <property type="nucleotide sequence ID" value="NZ_JACCAA010000001.1"/>
</dbReference>
<dbReference type="InterPro" id="IPR036779">
    <property type="entry name" value="LysM_dom_sf"/>
</dbReference>
<feature type="compositionally biased region" description="Polar residues" evidence="1">
    <location>
        <begin position="132"/>
        <end position="143"/>
    </location>
</feature>
<dbReference type="EMBL" id="JACCAA010000001">
    <property type="protein sequence ID" value="NYG58001.1"/>
    <property type="molecule type" value="Genomic_DNA"/>
</dbReference>
<accession>A0A7Y9UPX7</accession>
<evidence type="ECO:0000256" key="1">
    <source>
        <dbReference type="SAM" id="MobiDB-lite"/>
    </source>
</evidence>
<keyword evidence="4" id="KW-1185">Reference proteome</keyword>
<dbReference type="InterPro" id="IPR023346">
    <property type="entry name" value="Lysozyme-like_dom_sf"/>
</dbReference>
<evidence type="ECO:0000313" key="4">
    <source>
        <dbReference type="Proteomes" id="UP000540656"/>
    </source>
</evidence>
<feature type="compositionally biased region" description="Polar residues" evidence="1">
    <location>
        <begin position="113"/>
        <end position="124"/>
    </location>
</feature>
<comment type="caution">
    <text evidence="3">The sequence shown here is derived from an EMBL/GenBank/DDBJ whole genome shotgun (WGS) entry which is preliminary data.</text>
</comment>
<dbReference type="Pfam" id="PF01476">
    <property type="entry name" value="LysM"/>
    <property type="match status" value="1"/>
</dbReference>
<dbReference type="SMART" id="SM00257">
    <property type="entry name" value="LysM"/>
    <property type="match status" value="1"/>
</dbReference>
<evidence type="ECO:0000313" key="3">
    <source>
        <dbReference type="EMBL" id="NYG58001.1"/>
    </source>
</evidence>
<organism evidence="3 4">
    <name type="scientific">Nocardioides daedukensis</name>
    <dbReference type="NCBI Taxonomy" id="634462"/>
    <lineage>
        <taxon>Bacteria</taxon>
        <taxon>Bacillati</taxon>
        <taxon>Actinomycetota</taxon>
        <taxon>Actinomycetes</taxon>
        <taxon>Propionibacteriales</taxon>
        <taxon>Nocardioidaceae</taxon>
        <taxon>Nocardioides</taxon>
    </lineage>
</organism>
<evidence type="ECO:0000259" key="2">
    <source>
        <dbReference type="PROSITE" id="PS51782"/>
    </source>
</evidence>